<evidence type="ECO:0000313" key="3">
    <source>
        <dbReference type="Proteomes" id="UP001163046"/>
    </source>
</evidence>
<gene>
    <name evidence="2" type="ORF">OS493_030370</name>
</gene>
<proteinExistence type="predicted"/>
<protein>
    <submittedName>
        <fullName evidence="2">Uncharacterized protein</fullName>
    </submittedName>
</protein>
<comment type="caution">
    <text evidence="2">The sequence shown here is derived from an EMBL/GenBank/DDBJ whole genome shotgun (WGS) entry which is preliminary data.</text>
</comment>
<reference evidence="2" key="1">
    <citation type="submission" date="2023-01" db="EMBL/GenBank/DDBJ databases">
        <title>Genome assembly of the deep-sea coral Lophelia pertusa.</title>
        <authorList>
            <person name="Herrera S."/>
            <person name="Cordes E."/>
        </authorList>
    </citation>
    <scope>NUCLEOTIDE SEQUENCE</scope>
    <source>
        <strain evidence="2">USNM1676648</strain>
        <tissue evidence="2">Polyp</tissue>
    </source>
</reference>
<dbReference type="EMBL" id="MU826382">
    <property type="protein sequence ID" value="KAJ7377171.1"/>
    <property type="molecule type" value="Genomic_DNA"/>
</dbReference>
<dbReference type="OrthoDB" id="7484295at2759"/>
<dbReference type="AlphaFoldDB" id="A0A9X0CVJ9"/>
<evidence type="ECO:0000313" key="2">
    <source>
        <dbReference type="EMBL" id="KAJ7377171.1"/>
    </source>
</evidence>
<accession>A0A9X0CVJ9</accession>
<name>A0A9X0CVJ9_9CNID</name>
<dbReference type="Proteomes" id="UP001163046">
    <property type="component" value="Unassembled WGS sequence"/>
</dbReference>
<evidence type="ECO:0000256" key="1">
    <source>
        <dbReference type="SAM" id="Coils"/>
    </source>
</evidence>
<organism evidence="2 3">
    <name type="scientific">Desmophyllum pertusum</name>
    <dbReference type="NCBI Taxonomy" id="174260"/>
    <lineage>
        <taxon>Eukaryota</taxon>
        <taxon>Metazoa</taxon>
        <taxon>Cnidaria</taxon>
        <taxon>Anthozoa</taxon>
        <taxon>Hexacorallia</taxon>
        <taxon>Scleractinia</taxon>
        <taxon>Caryophylliina</taxon>
        <taxon>Caryophylliidae</taxon>
        <taxon>Desmophyllum</taxon>
    </lineage>
</organism>
<keyword evidence="1" id="KW-0175">Coiled coil</keyword>
<feature type="coiled-coil region" evidence="1">
    <location>
        <begin position="39"/>
        <end position="66"/>
    </location>
</feature>
<keyword evidence="3" id="KW-1185">Reference proteome</keyword>
<sequence length="133" mass="15361">MTEIVSDTCSALKQLYKVEDVKDISKCFANLHSNIAAEFSKFNQKLKDTTDRVVELEKAMGHFKQEQPEMKESTIQEEVKSVHNEILALNLWGRKWNLIVHGITGEINESSEVTRHKVQEFFNTVLSRWGPVR</sequence>